<name>A0A7X0HR56_9BACI</name>
<dbReference type="EMBL" id="JACHGK010000005">
    <property type="protein sequence ID" value="MBB6445216.1"/>
    <property type="molecule type" value="Genomic_DNA"/>
</dbReference>
<comment type="caution">
    <text evidence="1">The sequence shown here is derived from an EMBL/GenBank/DDBJ whole genome shotgun (WGS) entry which is preliminary data.</text>
</comment>
<proteinExistence type="predicted"/>
<sequence length="163" mass="18858">MFWKKKEQERTEGIAWFSYTVLLPDIAEDENEITVIGNLTFKNTGNTTIHNPFICIRIKPVQDVRLGGKIGAMTHTALTIDGTNTESWHYIHDNWKKTTLETGEHWLKPNHSQFILPNDILTFSNELHISTNKEEKYVTIEGYFYSDEIKNGLTSLNNIIINF</sequence>
<accession>A0A7X0HR56</accession>
<gene>
    <name evidence="1" type="ORF">HNR53_001834</name>
</gene>
<dbReference type="AlphaFoldDB" id="A0A7X0HR56"/>
<organism evidence="1 2">
    <name type="scientific">Bacillus benzoevorans</name>
    <dbReference type="NCBI Taxonomy" id="1456"/>
    <lineage>
        <taxon>Bacteria</taxon>
        <taxon>Bacillati</taxon>
        <taxon>Bacillota</taxon>
        <taxon>Bacilli</taxon>
        <taxon>Bacillales</taxon>
        <taxon>Bacillaceae</taxon>
        <taxon>Bacillus</taxon>
    </lineage>
</organism>
<evidence type="ECO:0000313" key="2">
    <source>
        <dbReference type="Proteomes" id="UP000531594"/>
    </source>
</evidence>
<dbReference type="Proteomes" id="UP000531594">
    <property type="component" value="Unassembled WGS sequence"/>
</dbReference>
<protein>
    <submittedName>
        <fullName evidence="1">Uncharacterized protein</fullName>
    </submittedName>
</protein>
<dbReference type="RefSeq" id="WP_184525046.1">
    <property type="nucleotide sequence ID" value="NZ_JACHGK010000005.1"/>
</dbReference>
<keyword evidence="2" id="KW-1185">Reference proteome</keyword>
<evidence type="ECO:0000313" key="1">
    <source>
        <dbReference type="EMBL" id="MBB6445216.1"/>
    </source>
</evidence>
<reference evidence="1 2" key="1">
    <citation type="submission" date="2020-08" db="EMBL/GenBank/DDBJ databases">
        <title>Genomic Encyclopedia of Type Strains, Phase IV (KMG-IV): sequencing the most valuable type-strain genomes for metagenomic binning, comparative biology and taxonomic classification.</title>
        <authorList>
            <person name="Goeker M."/>
        </authorList>
    </citation>
    <scope>NUCLEOTIDE SEQUENCE [LARGE SCALE GENOMIC DNA]</scope>
    <source>
        <strain evidence="1 2">DSM 5391</strain>
    </source>
</reference>